<protein>
    <submittedName>
        <fullName evidence="1">Uncharacterized protein</fullName>
    </submittedName>
</protein>
<dbReference type="EMBL" id="CM047906">
    <property type="protein sequence ID" value="KAJ0085873.1"/>
    <property type="molecule type" value="Genomic_DNA"/>
</dbReference>
<gene>
    <name evidence="1" type="ORF">Patl1_09066</name>
</gene>
<comment type="caution">
    <text evidence="1">The sequence shown here is derived from an EMBL/GenBank/DDBJ whole genome shotgun (WGS) entry which is preliminary data.</text>
</comment>
<reference evidence="2" key="1">
    <citation type="journal article" date="2023" name="G3 (Bethesda)">
        <title>Genome assembly and association tests identify interacting loci associated with vigor, precocity, and sex in interspecific pistachio rootstocks.</title>
        <authorList>
            <person name="Palmer W."/>
            <person name="Jacygrad E."/>
            <person name="Sagayaradj S."/>
            <person name="Cavanaugh K."/>
            <person name="Han R."/>
            <person name="Bertier L."/>
            <person name="Beede B."/>
            <person name="Kafkas S."/>
            <person name="Golino D."/>
            <person name="Preece J."/>
            <person name="Michelmore R."/>
        </authorList>
    </citation>
    <scope>NUCLEOTIDE SEQUENCE [LARGE SCALE GENOMIC DNA]</scope>
</reference>
<evidence type="ECO:0000313" key="2">
    <source>
        <dbReference type="Proteomes" id="UP001164250"/>
    </source>
</evidence>
<dbReference type="Proteomes" id="UP001164250">
    <property type="component" value="Chromosome 10"/>
</dbReference>
<sequence>MSTSLVPKTQPTISEADDKNNNNNTTGDQEHPENLNSVTTHLFLRPTQTSQTLEKDEVLRRIRHRKRMNKLKTTVQGLVCWPQPVKTTDKVSVYEMKWVDDAFSAP</sequence>
<keyword evidence="2" id="KW-1185">Reference proteome</keyword>
<name>A0ACC1AHU1_9ROSI</name>
<proteinExistence type="predicted"/>
<accession>A0ACC1AHU1</accession>
<evidence type="ECO:0000313" key="1">
    <source>
        <dbReference type="EMBL" id="KAJ0085873.1"/>
    </source>
</evidence>
<organism evidence="1 2">
    <name type="scientific">Pistacia atlantica</name>
    <dbReference type="NCBI Taxonomy" id="434234"/>
    <lineage>
        <taxon>Eukaryota</taxon>
        <taxon>Viridiplantae</taxon>
        <taxon>Streptophyta</taxon>
        <taxon>Embryophyta</taxon>
        <taxon>Tracheophyta</taxon>
        <taxon>Spermatophyta</taxon>
        <taxon>Magnoliopsida</taxon>
        <taxon>eudicotyledons</taxon>
        <taxon>Gunneridae</taxon>
        <taxon>Pentapetalae</taxon>
        <taxon>rosids</taxon>
        <taxon>malvids</taxon>
        <taxon>Sapindales</taxon>
        <taxon>Anacardiaceae</taxon>
        <taxon>Pistacia</taxon>
    </lineage>
</organism>